<dbReference type="InterPro" id="IPR014044">
    <property type="entry name" value="CAP_dom"/>
</dbReference>
<feature type="domain" description="SCP" evidence="3">
    <location>
        <begin position="129"/>
        <end position="276"/>
    </location>
</feature>
<feature type="compositionally biased region" description="Pro residues" evidence="1">
    <location>
        <begin position="68"/>
        <end position="82"/>
    </location>
</feature>
<dbReference type="InterPro" id="IPR035940">
    <property type="entry name" value="CAP_sf"/>
</dbReference>
<keyword evidence="2" id="KW-0732">Signal</keyword>
<dbReference type="SMART" id="SM00198">
    <property type="entry name" value="SCP"/>
    <property type="match status" value="1"/>
</dbReference>
<dbReference type="AlphaFoldDB" id="A0A364MSU8"/>
<dbReference type="Gene3D" id="3.40.33.10">
    <property type="entry name" value="CAP"/>
    <property type="match status" value="1"/>
</dbReference>
<dbReference type="PRINTS" id="PR00837">
    <property type="entry name" value="V5TPXLIKE"/>
</dbReference>
<gene>
    <name evidence="4" type="ORF">DDE83_008575</name>
</gene>
<evidence type="ECO:0000259" key="3">
    <source>
        <dbReference type="SMART" id="SM00198"/>
    </source>
</evidence>
<evidence type="ECO:0000256" key="2">
    <source>
        <dbReference type="SAM" id="SignalP"/>
    </source>
</evidence>
<protein>
    <submittedName>
        <fullName evidence="4">PR-1-like protein</fullName>
    </submittedName>
</protein>
<feature type="region of interest" description="Disordered" evidence="1">
    <location>
        <begin position="48"/>
        <end position="122"/>
    </location>
</feature>
<dbReference type="STRING" id="183478.A0A364MSU8"/>
<proteinExistence type="predicted"/>
<comment type="caution">
    <text evidence="4">The sequence shown here is derived from an EMBL/GenBank/DDBJ whole genome shotgun (WGS) entry which is preliminary data.</text>
</comment>
<accession>A0A364MSU8</accession>
<feature type="signal peptide" evidence="2">
    <location>
        <begin position="1"/>
        <end position="17"/>
    </location>
</feature>
<reference evidence="5" key="1">
    <citation type="submission" date="2018-05" db="EMBL/GenBank/DDBJ databases">
        <title>Draft genome sequence of Stemphylium lycopersici strain CIDEFI 213.</title>
        <authorList>
            <person name="Medina R."/>
            <person name="Franco M.E.E."/>
            <person name="Lucentini C.G."/>
            <person name="Saparrat M.C.N."/>
            <person name="Balatti P.A."/>
        </authorList>
    </citation>
    <scope>NUCLEOTIDE SEQUENCE [LARGE SCALE GENOMIC DNA]</scope>
    <source>
        <strain evidence="5">CIDEFI 213</strain>
    </source>
</reference>
<evidence type="ECO:0000256" key="1">
    <source>
        <dbReference type="SAM" id="MobiDB-lite"/>
    </source>
</evidence>
<sequence>MRSSLLLTSVLVANVLARPQVYRRQPKVVYETEVVVHTVVVTLTQDHLPPTSTSLALPSTSNLSASPPSKPGPEPQPQPSPSPMILEVHPTPFASAEPESDQDPSARPTAPADAHMPGTDQAYLSAGPEYQAAVLFHHNAVRANHDAAPLSWDSGCEANARIAASRCDFEHFIPKHSGQGQNLFTVSGNAFNITAGITESWYRGELAPMAPWFGKPSLPHEVFEKVGYLTQLVWKATNKVGCASLDCGAAMTVGGRPSKMNKYTVCNYAPAGNAGGKYAANVVPPTSSTNHIGWAD</sequence>
<dbReference type="OrthoDB" id="337038at2759"/>
<feature type="compositionally biased region" description="Low complexity" evidence="1">
    <location>
        <begin position="48"/>
        <end position="67"/>
    </location>
</feature>
<dbReference type="SUPFAM" id="SSF55797">
    <property type="entry name" value="PR-1-like"/>
    <property type="match status" value="1"/>
</dbReference>
<dbReference type="InterPro" id="IPR001283">
    <property type="entry name" value="CRISP-related"/>
</dbReference>
<dbReference type="EMBL" id="QGDH01000215">
    <property type="protein sequence ID" value="RAR02399.1"/>
    <property type="molecule type" value="Genomic_DNA"/>
</dbReference>
<organism evidence="4 5">
    <name type="scientific">Stemphylium lycopersici</name>
    <name type="common">Tomato gray leaf spot disease fungus</name>
    <name type="synonym">Thyrospora lycopersici</name>
    <dbReference type="NCBI Taxonomy" id="183478"/>
    <lineage>
        <taxon>Eukaryota</taxon>
        <taxon>Fungi</taxon>
        <taxon>Dikarya</taxon>
        <taxon>Ascomycota</taxon>
        <taxon>Pezizomycotina</taxon>
        <taxon>Dothideomycetes</taxon>
        <taxon>Pleosporomycetidae</taxon>
        <taxon>Pleosporales</taxon>
        <taxon>Pleosporineae</taxon>
        <taxon>Pleosporaceae</taxon>
        <taxon>Stemphylium</taxon>
    </lineage>
</organism>
<dbReference type="Proteomes" id="UP000249619">
    <property type="component" value="Unassembled WGS sequence"/>
</dbReference>
<keyword evidence="5" id="KW-1185">Reference proteome</keyword>
<evidence type="ECO:0000313" key="4">
    <source>
        <dbReference type="EMBL" id="RAR02399.1"/>
    </source>
</evidence>
<dbReference type="CDD" id="cd05380">
    <property type="entry name" value="CAP_euk"/>
    <property type="match status" value="1"/>
</dbReference>
<name>A0A364MSU8_STELY</name>
<dbReference type="Pfam" id="PF00188">
    <property type="entry name" value="CAP"/>
    <property type="match status" value="1"/>
</dbReference>
<evidence type="ECO:0000313" key="5">
    <source>
        <dbReference type="Proteomes" id="UP000249619"/>
    </source>
</evidence>
<feature type="chain" id="PRO_5016900909" evidence="2">
    <location>
        <begin position="18"/>
        <end position="296"/>
    </location>
</feature>
<dbReference type="PANTHER" id="PTHR10334">
    <property type="entry name" value="CYSTEINE-RICH SECRETORY PROTEIN-RELATED"/>
    <property type="match status" value="1"/>
</dbReference>